<dbReference type="Pfam" id="PF25355">
    <property type="entry name" value="DUF7882"/>
    <property type="match status" value="1"/>
</dbReference>
<sequence>MGKLLYGAVKTEIAFDDRVLAHLQAVISSKLRRGESFFLNWKDDPSVGDGHSAIWIGPGIPLYFKYYGGRPIDLNRQWLEQLTLSAGSNGGLQLSDEPVSLTTSTPRND</sequence>
<comment type="caution">
    <text evidence="3">The sequence shown here is derived from an EMBL/GenBank/DDBJ whole genome shotgun (WGS) entry which is preliminary data.</text>
</comment>
<keyword evidence="3" id="KW-0436">Ligase</keyword>
<feature type="compositionally biased region" description="Polar residues" evidence="1">
    <location>
        <begin position="100"/>
        <end position="109"/>
    </location>
</feature>
<organism evidence="3 4">
    <name type="scientific">Schumannella soli</name>
    <dbReference type="NCBI Taxonomy" id="2590779"/>
    <lineage>
        <taxon>Bacteria</taxon>
        <taxon>Bacillati</taxon>
        <taxon>Actinomycetota</taxon>
        <taxon>Actinomycetes</taxon>
        <taxon>Micrococcales</taxon>
        <taxon>Microbacteriaceae</taxon>
        <taxon>Schumannella</taxon>
    </lineage>
</organism>
<protein>
    <submittedName>
        <fullName evidence="3">ATP-dependent DNA ligase</fullName>
    </submittedName>
</protein>
<gene>
    <name evidence="3" type="ORF">FJ657_09620</name>
</gene>
<keyword evidence="4" id="KW-1185">Reference proteome</keyword>
<dbReference type="AlphaFoldDB" id="A0A506Y6N5"/>
<evidence type="ECO:0000313" key="4">
    <source>
        <dbReference type="Proteomes" id="UP000316252"/>
    </source>
</evidence>
<reference evidence="3 4" key="1">
    <citation type="submission" date="2019-06" db="EMBL/GenBank/DDBJ databases">
        <authorList>
            <person name="Li F."/>
        </authorList>
    </citation>
    <scope>NUCLEOTIDE SEQUENCE [LARGE SCALE GENOMIC DNA]</scope>
    <source>
        <strain evidence="3 4">10F1D-1</strain>
    </source>
</reference>
<dbReference type="OrthoDB" id="5123855at2"/>
<feature type="region of interest" description="Disordered" evidence="1">
    <location>
        <begin position="87"/>
        <end position="109"/>
    </location>
</feature>
<proteinExistence type="predicted"/>
<dbReference type="GO" id="GO:0016874">
    <property type="term" value="F:ligase activity"/>
    <property type="evidence" value="ECO:0007669"/>
    <property type="project" value="UniProtKB-KW"/>
</dbReference>
<evidence type="ECO:0000313" key="3">
    <source>
        <dbReference type="EMBL" id="TPW76069.1"/>
    </source>
</evidence>
<dbReference type="RefSeq" id="WP_141163426.1">
    <property type="nucleotide sequence ID" value="NZ_VHQG01000002.1"/>
</dbReference>
<accession>A0A506Y6N5</accession>
<feature type="domain" description="DUF7882" evidence="2">
    <location>
        <begin position="1"/>
        <end position="97"/>
    </location>
</feature>
<dbReference type="InterPro" id="IPR057204">
    <property type="entry name" value="DUF7882"/>
</dbReference>
<evidence type="ECO:0000256" key="1">
    <source>
        <dbReference type="SAM" id="MobiDB-lite"/>
    </source>
</evidence>
<dbReference type="Proteomes" id="UP000316252">
    <property type="component" value="Unassembled WGS sequence"/>
</dbReference>
<name>A0A506Y6N5_9MICO</name>
<dbReference type="EMBL" id="VHQG01000002">
    <property type="protein sequence ID" value="TPW76069.1"/>
    <property type="molecule type" value="Genomic_DNA"/>
</dbReference>
<evidence type="ECO:0000259" key="2">
    <source>
        <dbReference type="Pfam" id="PF25355"/>
    </source>
</evidence>